<dbReference type="AlphaFoldDB" id="A0A1Y2JUP8"/>
<feature type="region of interest" description="Disordered" evidence="1">
    <location>
        <begin position="49"/>
        <end position="69"/>
    </location>
</feature>
<proteinExistence type="predicted"/>
<accession>A0A1Y2JUP8</accession>
<evidence type="ECO:0000256" key="1">
    <source>
        <dbReference type="SAM" id="MobiDB-lite"/>
    </source>
</evidence>
<reference evidence="2 3" key="1">
    <citation type="submission" date="2017-03" db="EMBL/GenBank/DDBJ databases">
        <title>Whole genome sequences of fourteen strains of Bradyrhizobium canariense and one strain of Bradyrhizobium japonicum isolated from Lupinus (Papilionoideae: Genisteae) species in Algeria.</title>
        <authorList>
            <person name="Crovadore J."/>
            <person name="Chekireb D."/>
            <person name="Brachmann A."/>
            <person name="Chablais R."/>
            <person name="Cochard B."/>
            <person name="Lefort F."/>
        </authorList>
    </citation>
    <scope>NUCLEOTIDE SEQUENCE [LARGE SCALE GENOMIC DNA]</scope>
    <source>
        <strain evidence="2 3">UBMA197</strain>
    </source>
</reference>
<comment type="caution">
    <text evidence="2">The sequence shown here is derived from an EMBL/GenBank/DDBJ whole genome shotgun (WGS) entry which is preliminary data.</text>
</comment>
<evidence type="ECO:0000313" key="3">
    <source>
        <dbReference type="Proteomes" id="UP000193335"/>
    </source>
</evidence>
<dbReference type="Proteomes" id="UP000193335">
    <property type="component" value="Unassembled WGS sequence"/>
</dbReference>
<dbReference type="EMBL" id="NAFL01000232">
    <property type="protein sequence ID" value="OSJ34404.1"/>
    <property type="molecule type" value="Genomic_DNA"/>
</dbReference>
<organism evidence="2 3">
    <name type="scientific">Bradyrhizobium japonicum</name>
    <dbReference type="NCBI Taxonomy" id="375"/>
    <lineage>
        <taxon>Bacteria</taxon>
        <taxon>Pseudomonadati</taxon>
        <taxon>Pseudomonadota</taxon>
        <taxon>Alphaproteobacteria</taxon>
        <taxon>Hyphomicrobiales</taxon>
        <taxon>Nitrobacteraceae</taxon>
        <taxon>Bradyrhizobium</taxon>
    </lineage>
</organism>
<evidence type="ECO:0000313" key="2">
    <source>
        <dbReference type="EMBL" id="OSJ34404.1"/>
    </source>
</evidence>
<name>A0A1Y2JUP8_BRAJP</name>
<protein>
    <submittedName>
        <fullName evidence="2">Uncharacterized protein</fullName>
    </submittedName>
</protein>
<gene>
    <name evidence="2" type="ORF">BSZ19_12235</name>
</gene>
<sequence length="69" mass="7815">MNPARSPPAAARRELHVDEQAVTASSIDRQSKVAVHLPKLQSAMWLEGRQQDRDHHLEELSADPIRRLP</sequence>